<dbReference type="InterPro" id="IPR014247">
    <property type="entry name" value="Spore_lipoprot_YhcN/YlaJ"/>
</dbReference>
<evidence type="ECO:0000313" key="3">
    <source>
        <dbReference type="EMBL" id="MED5020333.1"/>
    </source>
</evidence>
<dbReference type="RefSeq" id="WP_328281658.1">
    <property type="nucleotide sequence ID" value="NZ_JARTLD010000065.1"/>
</dbReference>
<feature type="signal peptide" evidence="2">
    <location>
        <begin position="1"/>
        <end position="20"/>
    </location>
</feature>
<evidence type="ECO:0000313" key="4">
    <source>
        <dbReference type="Proteomes" id="UP001343257"/>
    </source>
</evidence>
<proteinExistence type="predicted"/>
<accession>A0ABU6PZM6</accession>
<keyword evidence="4" id="KW-1185">Reference proteome</keyword>
<keyword evidence="2" id="KW-0732">Signal</keyword>
<feature type="chain" id="PRO_5045962249" evidence="2">
    <location>
        <begin position="21"/>
        <end position="189"/>
    </location>
</feature>
<feature type="region of interest" description="Disordered" evidence="1">
    <location>
        <begin position="20"/>
        <end position="42"/>
    </location>
</feature>
<dbReference type="NCBIfam" id="TIGR02898">
    <property type="entry name" value="spore_YhcN_YlaJ"/>
    <property type="match status" value="1"/>
</dbReference>
<dbReference type="PROSITE" id="PS51257">
    <property type="entry name" value="PROKAR_LIPOPROTEIN"/>
    <property type="match status" value="1"/>
</dbReference>
<keyword evidence="3" id="KW-0449">Lipoprotein</keyword>
<reference evidence="3 4" key="1">
    <citation type="submission" date="2023-03" db="EMBL/GenBank/DDBJ databases">
        <title>Bacillus Genome Sequencing.</title>
        <authorList>
            <person name="Dunlap C."/>
        </authorList>
    </citation>
    <scope>NUCLEOTIDE SEQUENCE [LARGE SCALE GENOMIC DNA]</scope>
    <source>
        <strain evidence="3 4">NRS-52</strain>
    </source>
</reference>
<comment type="caution">
    <text evidence="3">The sequence shown here is derived from an EMBL/GenBank/DDBJ whole genome shotgun (WGS) entry which is preliminary data.</text>
</comment>
<sequence length="189" mass="19943">MRMLMLVVLALAVISGCNKTQDKNASPSPQSKQGPAAASKDYSRVSLKSAGKSAVHTAEETTDLSVKDHLEALAERVAGVKKAHAVVFGNTAVVGIDVDGKLTRSRVGTIKYSVAEALRKDPRGKNALVTADMDLSSRIAEIGQHIQKGEPVSGFASELADIVGRIIPQLPKDVKTKTQQPPAAPTSKH</sequence>
<dbReference type="EMBL" id="JARTLD010000065">
    <property type="protein sequence ID" value="MED5020333.1"/>
    <property type="molecule type" value="Genomic_DNA"/>
</dbReference>
<name>A0ABU6PZM6_9BACL</name>
<evidence type="ECO:0000256" key="1">
    <source>
        <dbReference type="SAM" id="MobiDB-lite"/>
    </source>
</evidence>
<gene>
    <name evidence="3" type="ORF">P9847_23990</name>
</gene>
<dbReference type="Proteomes" id="UP001343257">
    <property type="component" value="Unassembled WGS sequence"/>
</dbReference>
<dbReference type="Pfam" id="PF09580">
    <property type="entry name" value="Spore_YhcN_YlaJ"/>
    <property type="match status" value="1"/>
</dbReference>
<organism evidence="3 4">
    <name type="scientific">Paenibacillus chibensis</name>
    <dbReference type="NCBI Taxonomy" id="59846"/>
    <lineage>
        <taxon>Bacteria</taxon>
        <taxon>Bacillati</taxon>
        <taxon>Bacillota</taxon>
        <taxon>Bacilli</taxon>
        <taxon>Bacillales</taxon>
        <taxon>Paenibacillaceae</taxon>
        <taxon>Paenibacillus</taxon>
    </lineage>
</organism>
<dbReference type="InterPro" id="IPR019076">
    <property type="entry name" value="Spore_lipoprot_YhcN/YlaJ-like"/>
</dbReference>
<protein>
    <submittedName>
        <fullName evidence="3">YhcN/YlaJ family sporulation lipoprotein</fullName>
    </submittedName>
</protein>
<evidence type="ECO:0000256" key="2">
    <source>
        <dbReference type="SAM" id="SignalP"/>
    </source>
</evidence>
<feature type="compositionally biased region" description="Polar residues" evidence="1">
    <location>
        <begin position="20"/>
        <end position="33"/>
    </location>
</feature>